<proteinExistence type="inferred from homology"/>
<sequence>MADRLTQLQDAVNAQADNFCNSIGVLQQIATQTKFPDRGSSNQSAPQTSQEDFTLTFASLIARCAKDIDFLIESLPSEESSTELQLASLRRLEQENSDAATKLKEVIGRGEALLHRVQSALTDISQSQIEMQKLENDPNSVPDVL</sequence>
<dbReference type="InterPro" id="IPR021384">
    <property type="entry name" value="Mediator_Med21"/>
</dbReference>
<comment type="similarity">
    <text evidence="6">Belongs to the Mediator complex subunit 21 family.</text>
</comment>
<dbReference type="InterPro" id="IPR037212">
    <property type="entry name" value="Med7/Med21-like"/>
</dbReference>
<keyword evidence="5 6" id="KW-0539">Nucleus</keyword>
<comment type="subunit">
    <text evidence="6">Component of the Mediator complex.</text>
</comment>
<dbReference type="PANTHER" id="PTHR13381">
    <property type="entry name" value="RNA POLYMERASE II HOLOENZYME COMPONENT SRB7"/>
    <property type="match status" value="1"/>
</dbReference>
<accession>A0A226F0L0</accession>
<dbReference type="GO" id="GO:0006357">
    <property type="term" value="P:regulation of transcription by RNA polymerase II"/>
    <property type="evidence" value="ECO:0007669"/>
    <property type="project" value="TreeGrafter"/>
</dbReference>
<evidence type="ECO:0000256" key="5">
    <source>
        <dbReference type="ARBA" id="ARBA00023242"/>
    </source>
</evidence>
<dbReference type="Proteomes" id="UP000198287">
    <property type="component" value="Unassembled WGS sequence"/>
</dbReference>
<comment type="function">
    <text evidence="6">Component of the Mediator complex, a coactivator involved in the regulated transcription of nearly all RNA polymerase II-dependent genes. Mediator functions as a bridge to convey information from gene-specific regulatory proteins to the basal RNA polymerase II transcription machinery. Mediator is recruited to promoters by direct interactions with regulatory proteins and serves as a scaffold for the assembly of a functional preinitiation complex with RNA polymerase II and the general transcription factors.</text>
</comment>
<feature type="coiled-coil region" evidence="7">
    <location>
        <begin position="89"/>
        <end position="137"/>
    </location>
</feature>
<dbReference type="EMBL" id="LNIX01000001">
    <property type="protein sequence ID" value="OXA62937.1"/>
    <property type="molecule type" value="Genomic_DNA"/>
</dbReference>
<evidence type="ECO:0000313" key="8">
    <source>
        <dbReference type="EMBL" id="OXA62937.1"/>
    </source>
</evidence>
<dbReference type="OMA" id="DSFPIEA"/>
<keyword evidence="3 6" id="KW-0010">Activator</keyword>
<keyword evidence="2 6" id="KW-0805">Transcription regulation</keyword>
<dbReference type="PANTHER" id="PTHR13381:SF0">
    <property type="entry name" value="MEDIATOR OF RNA POLYMERASE II TRANSCRIPTION SUBUNIT 21"/>
    <property type="match status" value="1"/>
</dbReference>
<dbReference type="AlphaFoldDB" id="A0A226F0L0"/>
<dbReference type="GO" id="GO:0016592">
    <property type="term" value="C:mediator complex"/>
    <property type="evidence" value="ECO:0007669"/>
    <property type="project" value="UniProtKB-UniRule"/>
</dbReference>
<keyword evidence="4 6" id="KW-0804">Transcription</keyword>
<evidence type="ECO:0000256" key="3">
    <source>
        <dbReference type="ARBA" id="ARBA00023159"/>
    </source>
</evidence>
<reference evidence="8 9" key="1">
    <citation type="submission" date="2015-12" db="EMBL/GenBank/DDBJ databases">
        <title>The genome of Folsomia candida.</title>
        <authorList>
            <person name="Faddeeva A."/>
            <person name="Derks M.F."/>
            <person name="Anvar Y."/>
            <person name="Smit S."/>
            <person name="Van Straalen N."/>
            <person name="Roelofs D."/>
        </authorList>
    </citation>
    <scope>NUCLEOTIDE SEQUENCE [LARGE SCALE GENOMIC DNA]</scope>
    <source>
        <strain evidence="8 9">VU population</strain>
        <tissue evidence="8">Whole body</tissue>
    </source>
</reference>
<evidence type="ECO:0000256" key="6">
    <source>
        <dbReference type="RuleBase" id="RU366036"/>
    </source>
</evidence>
<keyword evidence="7" id="KW-0175">Coiled coil</keyword>
<comment type="subcellular location">
    <subcellularLocation>
        <location evidence="1 6">Nucleus</location>
    </subcellularLocation>
</comment>
<dbReference type="GO" id="GO:0003712">
    <property type="term" value="F:transcription coregulator activity"/>
    <property type="evidence" value="ECO:0007669"/>
    <property type="project" value="TreeGrafter"/>
</dbReference>
<name>A0A226F0L0_FOLCA</name>
<gene>
    <name evidence="8" type="ORF">Fcan01_02855</name>
</gene>
<dbReference type="SUPFAM" id="SSF140718">
    <property type="entry name" value="Mediator hinge subcomplex-like"/>
    <property type="match status" value="1"/>
</dbReference>
<dbReference type="Gene3D" id="6.10.280.10">
    <property type="entry name" value="Mediator complex, subunit Med21"/>
    <property type="match status" value="1"/>
</dbReference>
<dbReference type="STRING" id="158441.A0A226F0L0"/>
<evidence type="ECO:0000256" key="2">
    <source>
        <dbReference type="ARBA" id="ARBA00023015"/>
    </source>
</evidence>
<evidence type="ECO:0000313" key="9">
    <source>
        <dbReference type="Proteomes" id="UP000198287"/>
    </source>
</evidence>
<dbReference type="Pfam" id="PF11221">
    <property type="entry name" value="Med21"/>
    <property type="match status" value="1"/>
</dbReference>
<evidence type="ECO:0000256" key="4">
    <source>
        <dbReference type="ARBA" id="ARBA00023163"/>
    </source>
</evidence>
<protein>
    <recommendedName>
        <fullName evidence="6">Mediator of RNA polymerase II transcription subunit 21</fullName>
    </recommendedName>
</protein>
<evidence type="ECO:0000256" key="1">
    <source>
        <dbReference type="ARBA" id="ARBA00004123"/>
    </source>
</evidence>
<organism evidence="8 9">
    <name type="scientific">Folsomia candida</name>
    <name type="common">Springtail</name>
    <dbReference type="NCBI Taxonomy" id="158441"/>
    <lineage>
        <taxon>Eukaryota</taxon>
        <taxon>Metazoa</taxon>
        <taxon>Ecdysozoa</taxon>
        <taxon>Arthropoda</taxon>
        <taxon>Hexapoda</taxon>
        <taxon>Collembola</taxon>
        <taxon>Entomobryomorpha</taxon>
        <taxon>Isotomoidea</taxon>
        <taxon>Isotomidae</taxon>
        <taxon>Proisotominae</taxon>
        <taxon>Folsomia</taxon>
    </lineage>
</organism>
<evidence type="ECO:0000256" key="7">
    <source>
        <dbReference type="SAM" id="Coils"/>
    </source>
</evidence>
<comment type="caution">
    <text evidence="8">The sequence shown here is derived from an EMBL/GenBank/DDBJ whole genome shotgun (WGS) entry which is preliminary data.</text>
</comment>
<keyword evidence="9" id="KW-1185">Reference proteome</keyword>
<dbReference type="OrthoDB" id="526653at2759"/>